<evidence type="ECO:0000313" key="1">
    <source>
        <dbReference type="EMBL" id="PKI75570.1"/>
    </source>
</evidence>
<proteinExistence type="predicted"/>
<reference evidence="1 2" key="1">
    <citation type="submission" date="2017-11" db="EMBL/GenBank/DDBJ databases">
        <title>De-novo sequencing of pomegranate (Punica granatum L.) genome.</title>
        <authorList>
            <person name="Akparov Z."/>
            <person name="Amiraslanov A."/>
            <person name="Hajiyeva S."/>
            <person name="Abbasov M."/>
            <person name="Kaur K."/>
            <person name="Hamwieh A."/>
            <person name="Solovyev V."/>
            <person name="Salamov A."/>
            <person name="Braich B."/>
            <person name="Kosarev P."/>
            <person name="Mahmoud A."/>
            <person name="Hajiyev E."/>
            <person name="Babayeva S."/>
            <person name="Izzatullayeva V."/>
            <person name="Mammadov A."/>
            <person name="Mammadov A."/>
            <person name="Sharifova S."/>
            <person name="Ojaghi J."/>
            <person name="Eynullazada K."/>
            <person name="Bayramov B."/>
            <person name="Abdulazimova A."/>
            <person name="Shahmuradov I."/>
        </authorList>
    </citation>
    <scope>NUCLEOTIDE SEQUENCE [LARGE SCALE GENOMIC DNA]</scope>
    <source>
        <strain evidence="2">cv. AG2017</strain>
        <tissue evidence="1">Leaf</tissue>
    </source>
</reference>
<organism evidence="1 2">
    <name type="scientific">Punica granatum</name>
    <name type="common">Pomegranate</name>
    <dbReference type="NCBI Taxonomy" id="22663"/>
    <lineage>
        <taxon>Eukaryota</taxon>
        <taxon>Viridiplantae</taxon>
        <taxon>Streptophyta</taxon>
        <taxon>Embryophyta</taxon>
        <taxon>Tracheophyta</taxon>
        <taxon>Spermatophyta</taxon>
        <taxon>Magnoliopsida</taxon>
        <taxon>eudicotyledons</taxon>
        <taxon>Gunneridae</taxon>
        <taxon>Pentapetalae</taxon>
        <taxon>rosids</taxon>
        <taxon>malvids</taxon>
        <taxon>Myrtales</taxon>
        <taxon>Lythraceae</taxon>
        <taxon>Punica</taxon>
    </lineage>
</organism>
<keyword evidence="2" id="KW-1185">Reference proteome</keyword>
<protein>
    <submittedName>
        <fullName evidence="1">Uncharacterized protein</fullName>
    </submittedName>
</protein>
<sequence>MIFGFRGTREFHCFDFRSMASFPKAVMAASRRKWTPRLRIRSISVYTSPYIVRSVLYEEVLLLDISRDSSGGKAKVTAINATFLSSLAYSAEDSTHKTKEGGSGVEYMSTMN</sequence>
<evidence type="ECO:0000313" key="2">
    <source>
        <dbReference type="Proteomes" id="UP000233551"/>
    </source>
</evidence>
<dbReference type="EMBL" id="PGOL01000160">
    <property type="protein sequence ID" value="PKI75570.1"/>
    <property type="molecule type" value="Genomic_DNA"/>
</dbReference>
<accession>A0A2I0L4L1</accession>
<comment type="caution">
    <text evidence="1">The sequence shown here is derived from an EMBL/GenBank/DDBJ whole genome shotgun (WGS) entry which is preliminary data.</text>
</comment>
<dbReference type="Proteomes" id="UP000233551">
    <property type="component" value="Unassembled WGS sequence"/>
</dbReference>
<name>A0A2I0L4L1_PUNGR</name>
<gene>
    <name evidence="1" type="ORF">CRG98_003971</name>
</gene>
<dbReference type="AlphaFoldDB" id="A0A2I0L4L1"/>